<dbReference type="EMBL" id="PVSR01000013">
    <property type="protein sequence ID" value="PRW63510.1"/>
    <property type="molecule type" value="Genomic_DNA"/>
</dbReference>
<dbReference type="AlphaFoldDB" id="A0A2T0GWL8"/>
<dbReference type="PANTHER" id="PTHR42923:SF17">
    <property type="entry name" value="AMINE OXIDASE DOMAIN-CONTAINING PROTEIN"/>
    <property type="match status" value="1"/>
</dbReference>
<dbReference type="Proteomes" id="UP000239352">
    <property type="component" value="Unassembled WGS sequence"/>
</dbReference>
<dbReference type="InterPro" id="IPR036188">
    <property type="entry name" value="FAD/NAD-bd_sf"/>
</dbReference>
<dbReference type="STRING" id="1050202.GCA_000384035_01457"/>
<sequence length="417" mass="46115">MAGLTVAWLIDGTHEAVVFERGRRIGGNARSVAVRLGGRPVWFDLGTQEMSTEDYPLNTRLMRLHGFGDEDFVEVPASRTVLREGEESPLLVGPHEPDPGWPRTKVLGRHWDRLAEFLTRAQEWDNTGLDWEVRLDEMLDSLGTDRRNRPLLYALPAALFGCEPREAGTLSARAATAAFLGGQRSDHAPVTENVRGGLESLAWSLATDLHVARIRPDTGVVRVRQSGSGYELVDTTGEVTRVEAVVFAVPPPVTAELAGSLDGLRDLGATLTAFPYRRVDYALHRDPVGMPDRLEHWSTNNLTLGENHSETTVWYGPVHGVDVFRSQVSRRSRQPSKVLARESFRQLLPTPEVVRAQRRLAAHQGTDNLYFAGHYAFGIDSQETTVESAALVARRLAPSSPRVARLLGTEEGSHDDR</sequence>
<evidence type="ECO:0000313" key="2">
    <source>
        <dbReference type="EMBL" id="PRW63510.1"/>
    </source>
</evidence>
<comment type="caution">
    <text evidence="2">The sequence shown here is derived from an EMBL/GenBank/DDBJ whole genome shotgun (WGS) entry which is preliminary data.</text>
</comment>
<dbReference type="Pfam" id="PF01593">
    <property type="entry name" value="Amino_oxidase"/>
    <property type="match status" value="1"/>
</dbReference>
<organism evidence="2 3">
    <name type="scientific">Actinopolyspora mortivallis</name>
    <dbReference type="NCBI Taxonomy" id="33906"/>
    <lineage>
        <taxon>Bacteria</taxon>
        <taxon>Bacillati</taxon>
        <taxon>Actinomycetota</taxon>
        <taxon>Actinomycetes</taxon>
        <taxon>Actinopolysporales</taxon>
        <taxon>Actinopolysporaceae</taxon>
        <taxon>Actinopolyspora</taxon>
    </lineage>
</organism>
<dbReference type="InParanoid" id="A0A2T0GWL8"/>
<protein>
    <recommendedName>
        <fullName evidence="1">Amine oxidase domain-containing protein</fullName>
    </recommendedName>
</protein>
<proteinExistence type="predicted"/>
<gene>
    <name evidence="2" type="ORF">CEP50_09935</name>
</gene>
<dbReference type="Gene3D" id="3.50.50.60">
    <property type="entry name" value="FAD/NAD(P)-binding domain"/>
    <property type="match status" value="1"/>
</dbReference>
<dbReference type="InterPro" id="IPR002937">
    <property type="entry name" value="Amino_oxidase"/>
</dbReference>
<dbReference type="GO" id="GO:0016491">
    <property type="term" value="F:oxidoreductase activity"/>
    <property type="evidence" value="ECO:0007669"/>
    <property type="project" value="InterPro"/>
</dbReference>
<dbReference type="InterPro" id="IPR050464">
    <property type="entry name" value="Zeta_carotene_desat/Oxidored"/>
</dbReference>
<accession>A0A2T0GWL8</accession>
<dbReference type="PANTHER" id="PTHR42923">
    <property type="entry name" value="PROTOPORPHYRINOGEN OXIDASE"/>
    <property type="match status" value="1"/>
</dbReference>
<reference evidence="2 3" key="1">
    <citation type="submission" date="2018-03" db="EMBL/GenBank/DDBJ databases">
        <title>Actinopolyspora mortivallis from Sahara, screening for active biomolecules.</title>
        <authorList>
            <person name="Selama O."/>
            <person name="Wellington E.M.H."/>
            <person name="Hacene H."/>
        </authorList>
    </citation>
    <scope>NUCLEOTIDE SEQUENCE [LARGE SCALE GENOMIC DNA]</scope>
    <source>
        <strain evidence="2 3">M5A</strain>
    </source>
</reference>
<keyword evidence="3" id="KW-1185">Reference proteome</keyword>
<dbReference type="SUPFAM" id="SSF51905">
    <property type="entry name" value="FAD/NAD(P)-binding domain"/>
    <property type="match status" value="1"/>
</dbReference>
<name>A0A2T0GWL8_ACTMO</name>
<feature type="domain" description="Amine oxidase" evidence="1">
    <location>
        <begin position="1"/>
        <end position="255"/>
    </location>
</feature>
<evidence type="ECO:0000259" key="1">
    <source>
        <dbReference type="Pfam" id="PF01593"/>
    </source>
</evidence>
<evidence type="ECO:0000313" key="3">
    <source>
        <dbReference type="Proteomes" id="UP000239352"/>
    </source>
</evidence>